<comment type="caution">
    <text evidence="2">The sequence shown here is derived from an EMBL/GenBank/DDBJ whole genome shotgun (WGS) entry which is preliminary data.</text>
</comment>
<protein>
    <submittedName>
        <fullName evidence="2">Uncharacterized protein</fullName>
    </submittedName>
</protein>
<dbReference type="EMBL" id="QMDW01000014">
    <property type="protein sequence ID" value="RJX48966.1"/>
    <property type="molecule type" value="Genomic_DNA"/>
</dbReference>
<feature type="transmembrane region" description="Helical" evidence="1">
    <location>
        <begin position="6"/>
        <end position="25"/>
    </location>
</feature>
<dbReference type="RefSeq" id="WP_120085192.1">
    <property type="nucleotide sequence ID" value="NZ_QMDW01000014.1"/>
</dbReference>
<keyword evidence="3" id="KW-1185">Reference proteome</keyword>
<evidence type="ECO:0000313" key="3">
    <source>
        <dbReference type="Proteomes" id="UP000281564"/>
    </source>
</evidence>
<sequence>MNAGWAYLGLAAICVIVGAYVGMIQERLLGDIVLLISLPLIYVGSTTLAAGDVAEKLSENAMGSNTESSTDADDP</sequence>
<keyword evidence="1" id="KW-0812">Transmembrane</keyword>
<proteinExistence type="predicted"/>
<reference evidence="2 3" key="1">
    <citation type="submission" date="2018-06" db="EMBL/GenBank/DDBJ databases">
        <title>Halonotius sp. F13-13 a new haloarchaeeon isolated from a solar saltern from Isla Cristina, Huelva, Spain.</title>
        <authorList>
            <person name="Duran-Viseras A."/>
            <person name="Sanchez-Porro C."/>
            <person name="Ventosa A."/>
        </authorList>
    </citation>
    <scope>NUCLEOTIDE SEQUENCE [LARGE SCALE GENOMIC DNA]</scope>
    <source>
        <strain evidence="2 3">CECT 7525</strain>
    </source>
</reference>
<organism evidence="2 3">
    <name type="scientific">Halonotius pteroides</name>
    <dbReference type="NCBI Taxonomy" id="268735"/>
    <lineage>
        <taxon>Archaea</taxon>
        <taxon>Methanobacteriati</taxon>
        <taxon>Methanobacteriota</taxon>
        <taxon>Stenosarchaea group</taxon>
        <taxon>Halobacteria</taxon>
        <taxon>Halobacteriales</taxon>
        <taxon>Haloferacaceae</taxon>
        <taxon>Halonotius</taxon>
    </lineage>
</organism>
<keyword evidence="1" id="KW-0472">Membrane</keyword>
<dbReference type="Proteomes" id="UP000281564">
    <property type="component" value="Unassembled WGS sequence"/>
</dbReference>
<evidence type="ECO:0000256" key="1">
    <source>
        <dbReference type="SAM" id="Phobius"/>
    </source>
</evidence>
<evidence type="ECO:0000313" key="2">
    <source>
        <dbReference type="EMBL" id="RJX48966.1"/>
    </source>
</evidence>
<feature type="transmembrane region" description="Helical" evidence="1">
    <location>
        <begin position="32"/>
        <end position="50"/>
    </location>
</feature>
<name>A0A3A6Q457_9EURY</name>
<dbReference type="OrthoDB" id="337658at2157"/>
<gene>
    <name evidence="2" type="ORF">DP106_10545</name>
</gene>
<accession>A0A3A6Q457</accession>
<dbReference type="AlphaFoldDB" id="A0A3A6Q457"/>
<keyword evidence="1" id="KW-1133">Transmembrane helix</keyword>